<proteinExistence type="predicted"/>
<gene>
    <name evidence="3" type="ORF">F3W81_13585</name>
</gene>
<dbReference type="SUPFAM" id="SSF103481">
    <property type="entry name" value="Multidrug resistance efflux transporter EmrE"/>
    <property type="match status" value="2"/>
</dbReference>
<dbReference type="EMBL" id="CP045201">
    <property type="protein sequence ID" value="QOL81762.1"/>
    <property type="molecule type" value="Genomic_DNA"/>
</dbReference>
<dbReference type="InterPro" id="IPR037185">
    <property type="entry name" value="EmrE-like"/>
</dbReference>
<dbReference type="PANTHER" id="PTHR22911">
    <property type="entry name" value="ACYL-MALONYL CONDENSING ENZYME-RELATED"/>
    <property type="match status" value="1"/>
</dbReference>
<feature type="transmembrane region" description="Helical" evidence="1">
    <location>
        <begin position="208"/>
        <end position="230"/>
    </location>
</feature>
<feature type="domain" description="EamA" evidence="2">
    <location>
        <begin position="152"/>
        <end position="280"/>
    </location>
</feature>
<sequence length="288" mass="31474">MTEQNTRLGIWLMILTTFIFAIQDGLSRHLAGEYNVLMVVMIRYWFFAAFVITVATRKAGGIRAAAKTSQPILQATRGVLLALEICVMVLGFTYLGLIESQAVFIAYPLIIAALSGPILGESVGWRRWSAIGVGFVGVMIILEPGFGVFAPAAILPLISAFMFAIYGLLNRYVSRKDTAATSFFWTGWTGAVVMTALGVWFWEPMSGPDWALMSTLCVTGAIGHYILIRVYELAEASAVQPFAYFQLGFGSLVGIFAFGESIRTNVAIGAGLIIAAGLFTLWRERQKR</sequence>
<dbReference type="RefSeq" id="WP_193079677.1">
    <property type="nucleotide sequence ID" value="NZ_CP045201.1"/>
</dbReference>
<dbReference type="InterPro" id="IPR000620">
    <property type="entry name" value="EamA_dom"/>
</dbReference>
<dbReference type="GO" id="GO:0016020">
    <property type="term" value="C:membrane"/>
    <property type="evidence" value="ECO:0007669"/>
    <property type="project" value="InterPro"/>
</dbReference>
<evidence type="ECO:0000313" key="4">
    <source>
        <dbReference type="Proteomes" id="UP000594118"/>
    </source>
</evidence>
<keyword evidence="1" id="KW-0812">Transmembrane</keyword>
<feature type="transmembrane region" description="Helical" evidence="1">
    <location>
        <begin position="181"/>
        <end position="202"/>
    </location>
</feature>
<dbReference type="Proteomes" id="UP000594118">
    <property type="component" value="Chromosome"/>
</dbReference>
<feature type="transmembrane region" description="Helical" evidence="1">
    <location>
        <begin position="75"/>
        <end position="95"/>
    </location>
</feature>
<evidence type="ECO:0000313" key="3">
    <source>
        <dbReference type="EMBL" id="QOL81762.1"/>
    </source>
</evidence>
<reference evidence="3 4" key="1">
    <citation type="submission" date="2019-10" db="EMBL/GenBank/DDBJ databases">
        <title>Pseudopuniceibacterium sp. HQ09 islated from Antarctica.</title>
        <authorList>
            <person name="Liao L."/>
            <person name="Su S."/>
            <person name="Chen B."/>
            <person name="Yu Y."/>
        </authorList>
    </citation>
    <scope>NUCLEOTIDE SEQUENCE [LARGE SCALE GENOMIC DNA]</scope>
    <source>
        <strain evidence="3 4">HQ09</strain>
    </source>
</reference>
<keyword evidence="1" id="KW-0472">Membrane</keyword>
<dbReference type="Pfam" id="PF00892">
    <property type="entry name" value="EamA"/>
    <property type="match status" value="2"/>
</dbReference>
<dbReference type="AlphaFoldDB" id="A0A7L9WPA9"/>
<feature type="transmembrane region" description="Helical" evidence="1">
    <location>
        <begin position="265"/>
        <end position="282"/>
    </location>
</feature>
<protein>
    <submittedName>
        <fullName evidence="3">EamA family transporter</fullName>
    </submittedName>
</protein>
<name>A0A7L9WPA9_9RHOB</name>
<keyword evidence="4" id="KW-1185">Reference proteome</keyword>
<dbReference type="KEGG" id="pshq:F3W81_13585"/>
<accession>A0A7L9WPA9</accession>
<feature type="transmembrane region" description="Helical" evidence="1">
    <location>
        <begin position="148"/>
        <end position="169"/>
    </location>
</feature>
<evidence type="ECO:0000256" key="1">
    <source>
        <dbReference type="SAM" id="Phobius"/>
    </source>
</evidence>
<feature type="transmembrane region" description="Helical" evidence="1">
    <location>
        <begin position="7"/>
        <end position="23"/>
    </location>
</feature>
<feature type="transmembrane region" description="Helical" evidence="1">
    <location>
        <begin position="125"/>
        <end position="142"/>
    </location>
</feature>
<feature type="transmembrane region" description="Helical" evidence="1">
    <location>
        <begin position="35"/>
        <end position="55"/>
    </location>
</feature>
<feature type="domain" description="EamA" evidence="2">
    <location>
        <begin position="8"/>
        <end position="142"/>
    </location>
</feature>
<organism evidence="3 4">
    <name type="scientific">Pseudooceanicola spongiae</name>
    <dbReference type="NCBI Taxonomy" id="2613965"/>
    <lineage>
        <taxon>Bacteria</taxon>
        <taxon>Pseudomonadati</taxon>
        <taxon>Pseudomonadota</taxon>
        <taxon>Alphaproteobacteria</taxon>
        <taxon>Rhodobacterales</taxon>
        <taxon>Paracoccaceae</taxon>
        <taxon>Pseudooceanicola</taxon>
    </lineage>
</organism>
<feature type="transmembrane region" description="Helical" evidence="1">
    <location>
        <begin position="242"/>
        <end position="259"/>
    </location>
</feature>
<keyword evidence="1" id="KW-1133">Transmembrane helix</keyword>
<feature type="transmembrane region" description="Helical" evidence="1">
    <location>
        <begin position="101"/>
        <end position="118"/>
    </location>
</feature>
<dbReference type="PANTHER" id="PTHR22911:SF103">
    <property type="entry name" value="BLR2811 PROTEIN"/>
    <property type="match status" value="1"/>
</dbReference>
<evidence type="ECO:0000259" key="2">
    <source>
        <dbReference type="Pfam" id="PF00892"/>
    </source>
</evidence>